<dbReference type="EMBL" id="JANIPJ010000043">
    <property type="protein sequence ID" value="MCR2808041.1"/>
    <property type="molecule type" value="Genomic_DNA"/>
</dbReference>
<dbReference type="InterPro" id="IPR058923">
    <property type="entry name" value="RCC1-like_dom"/>
</dbReference>
<feature type="domain" description="Big-1" evidence="6">
    <location>
        <begin position="923"/>
        <end position="1014"/>
    </location>
</feature>
<keyword evidence="3" id="KW-0677">Repeat</keyword>
<dbReference type="GO" id="GO:0005737">
    <property type="term" value="C:cytoplasm"/>
    <property type="evidence" value="ECO:0007669"/>
    <property type="project" value="TreeGrafter"/>
</dbReference>
<gene>
    <name evidence="8" type="ORF">NQZ67_29630</name>
</gene>
<reference evidence="8" key="1">
    <citation type="submission" date="2022-08" db="EMBL/GenBank/DDBJ databases">
        <title>The genomic sequence of strain Paenibacillus sp. SCIV0701.</title>
        <authorList>
            <person name="Zhao H."/>
        </authorList>
    </citation>
    <scope>NUCLEOTIDE SEQUENCE</scope>
    <source>
        <strain evidence="8">SCIV0701</strain>
    </source>
</reference>
<feature type="domain" description="SLH" evidence="7">
    <location>
        <begin position="1541"/>
        <end position="1599"/>
    </location>
</feature>
<dbReference type="InterPro" id="IPR000408">
    <property type="entry name" value="Reg_chr_condens"/>
</dbReference>
<keyword evidence="5" id="KW-0732">Signal</keyword>
<evidence type="ECO:0000313" key="8">
    <source>
        <dbReference type="EMBL" id="MCR2808041.1"/>
    </source>
</evidence>
<dbReference type="InterPro" id="IPR001119">
    <property type="entry name" value="SLH_dom"/>
</dbReference>
<dbReference type="InterPro" id="IPR008964">
    <property type="entry name" value="Invasin/intimin_cell_adhesion"/>
</dbReference>
<dbReference type="Pfam" id="PF00415">
    <property type="entry name" value="RCC1"/>
    <property type="match status" value="1"/>
</dbReference>
<feature type="region of interest" description="Disordered" evidence="4">
    <location>
        <begin position="289"/>
        <end position="309"/>
    </location>
</feature>
<comment type="caution">
    <text evidence="8">The sequence shown here is derived from an EMBL/GenBank/DDBJ whole genome shotgun (WGS) entry which is preliminary data.</text>
</comment>
<keyword evidence="9" id="KW-1185">Reference proteome</keyword>
<dbReference type="InterPro" id="IPR051553">
    <property type="entry name" value="Ran_GTPase-activating"/>
</dbReference>
<keyword evidence="2" id="KW-0344">Guanine-nucleotide releasing factor</keyword>
<dbReference type="SMART" id="SM00634">
    <property type="entry name" value="BID_1"/>
    <property type="match status" value="3"/>
</dbReference>
<dbReference type="SUPFAM" id="SSF49373">
    <property type="entry name" value="Invasin/intimin cell-adhesion fragments"/>
    <property type="match status" value="3"/>
</dbReference>
<dbReference type="InterPro" id="IPR025883">
    <property type="entry name" value="Cadherin-like_domain"/>
</dbReference>
<dbReference type="Gene3D" id="2.60.40.10">
    <property type="entry name" value="Immunoglobulins"/>
    <property type="match status" value="2"/>
</dbReference>
<evidence type="ECO:0000259" key="6">
    <source>
        <dbReference type="PROSITE" id="PS51127"/>
    </source>
</evidence>
<dbReference type="PANTHER" id="PTHR45982:SF1">
    <property type="entry name" value="REGULATOR OF CHROMOSOME CONDENSATION"/>
    <property type="match status" value="1"/>
</dbReference>
<dbReference type="Gene3D" id="2.130.10.30">
    <property type="entry name" value="Regulator of chromosome condensation 1/beta-lactamase-inhibitor protein II"/>
    <property type="match status" value="4"/>
</dbReference>
<sequence>MFKPNAMAKLALVFVLVSASVLGNEWKAEAASGGSGTGGGSGQAIEAADRFSVRLKSDGTVWAWGSNDAGQLGQGFTSGTENSEVQVQQYDGVPLSRVTKIASGGGKTLALKDDGTVWAWGHNGNGELGDGTTENKSAAVQVQQSQGGPLNHIVAIAAGDGHSAALKADGTVWTWGADDRGQLGDGGDATSQPAAVQALNGADGSVLAEIISIAAGGGTTAALSSSGSVYAWGDNTLGQLGDGTRIDRDHAGTVKLVSGESLQNVKAIAAGENHLLALLGNGTVQAWGSNEGGQLGTGTSGPGSASEYPAETLLQDGTPLRNVMTIDAGSRHSLALLSDGTVWTWGANDAGQLGDGTSTARPHAARATVSGSTPLNGIVAIAGGSGQSLAISDSGDVWAWGANESGQLGDGTTIGRPRPVKAMANPGVSPRAIDVSAGGWHSVMLLDTGTVWTWGFNESVQLGNGGTYTNPRYTNKPVRVVERSNSFEGVTHISGGFRHTAALKSNGTVWTWGVNVQGALGNGSNINSSSAVQAQAEGGAGLSGFIDVSAGHNFTMALKSDGTVWAWGMNSYGQLGNGESDFYNYRSRAVQVMQADGSPLTNVKAISSGTEFALALKTDGTVWSWGNNSRGQLGDGTYQNMRTTAANVKLTSDLFFTGVKEISAGNSYSVSVLANGTLWSWGYNSNYVLGHSTENGVYWYPRQPYGGQFRNVSFAEAGSAHTAIGLADGSVWSWGQNYYGITGDGTSGGWKTQPVQAVKPGGGFKASNVDIAGQFSLALRSDGTVWSWGSNDSSYGYGGQLGGNSTNSQYYPILAYPYAAASLSEISASSATASVEGGGVTVLVRVKDQAGLPATESVGVVRMNKNSSSGTLSAVTDHGDGTYSAVLSSTKSGSIAVSALLNGTAIPGSVAVQFTPGAASPAASTISASPAAVTADGMSESAITVQLKDAYGNALAESGGAIMMQTTIGQLSEPEDHGDGRYTATLTSTTTGISTVSASLNGSQLANTANVSFDPGEASPLTSVITVSSPALLADGLSSGIVTVRLKDEYGNDLRTSGGTVVMGTTGGTIGIVTDHNDGTYTAAITAPNAVGSATISAALGGQPLANTATVQFEGSNYAMLASIEVDGTLVEGFNPLDTEYTIAVPHQKKTAAVTAAAHDAGATLTITGSKDLVVGDNLFTIQVTAQDGQTVANYTVILQRAPSDNANLSEIRIDGQPVPDFDQEVTEYTVTVPHTKQSVSVTASVYQAGATAVVWGDGSLDYGSNEVTINVTAQDGVAARTYTVNIVRDNPPPPPPSGEGAPQLSGNARLGNIGLSAGTLEPVFDPGRFDYTLRLAGRDSSITLSPDAAGPDARILVNGNSVMQGQPVMVPLPGERTVIQITVIAPNGARLVYTIQVENHDSEAEQVPETSCKQSSFDFSDMNKHWAHEAVEQAACGGIVTGYEDGQFKPDEIVSRAEFVVMLARAMDWKGQANASVFTDGGIIPDWAAEATDYAVQAEVIAGYEDGTFRPELPVTRAQVAVMAVRALGLSPKPTNGFAFADSADIPEWAKASVGAALEAELMQGRGGGVFAPNAELTRAEAAVIMLRLSSRISESNE</sequence>
<dbReference type="PRINTS" id="PR00633">
    <property type="entry name" value="RCCNDNSATION"/>
</dbReference>
<dbReference type="RefSeq" id="WP_257453088.1">
    <property type="nucleotide sequence ID" value="NZ_JANIPJ010000043.1"/>
</dbReference>
<feature type="domain" description="SLH" evidence="7">
    <location>
        <begin position="1415"/>
        <end position="1475"/>
    </location>
</feature>
<dbReference type="PROSITE" id="PS51272">
    <property type="entry name" value="SLH"/>
    <property type="match status" value="3"/>
</dbReference>
<comment type="similarity">
    <text evidence="1">Belongs to the intimin/invasin family.</text>
</comment>
<protein>
    <submittedName>
        <fullName evidence="8">S-layer homology domain-containing protein</fullName>
    </submittedName>
</protein>
<dbReference type="Pfam" id="PF09134">
    <property type="entry name" value="Invasin_D3"/>
    <property type="match status" value="3"/>
</dbReference>
<evidence type="ECO:0000256" key="1">
    <source>
        <dbReference type="ARBA" id="ARBA00010116"/>
    </source>
</evidence>
<dbReference type="SUPFAM" id="SSF50985">
    <property type="entry name" value="RCC1/BLIP-II"/>
    <property type="match status" value="3"/>
</dbReference>
<evidence type="ECO:0000256" key="3">
    <source>
        <dbReference type="ARBA" id="ARBA00022737"/>
    </source>
</evidence>
<dbReference type="Pfam" id="PF00395">
    <property type="entry name" value="SLH"/>
    <property type="match status" value="3"/>
</dbReference>
<dbReference type="PROSITE" id="PS00626">
    <property type="entry name" value="RCC1_2"/>
    <property type="match status" value="4"/>
</dbReference>
<accession>A0A9X2SC98</accession>
<dbReference type="Pfam" id="PF12733">
    <property type="entry name" value="Cadherin-like"/>
    <property type="match status" value="3"/>
</dbReference>
<feature type="chain" id="PRO_5040996210" evidence="5">
    <location>
        <begin position="24"/>
        <end position="1599"/>
    </location>
</feature>
<dbReference type="InterPro" id="IPR015217">
    <property type="entry name" value="Invasin_dom_3"/>
</dbReference>
<dbReference type="InterPro" id="IPR013783">
    <property type="entry name" value="Ig-like_fold"/>
</dbReference>
<evidence type="ECO:0000313" key="9">
    <source>
        <dbReference type="Proteomes" id="UP001141950"/>
    </source>
</evidence>
<dbReference type="Proteomes" id="UP001141950">
    <property type="component" value="Unassembled WGS sequence"/>
</dbReference>
<feature type="domain" description="SLH" evidence="7">
    <location>
        <begin position="1476"/>
        <end position="1539"/>
    </location>
</feature>
<dbReference type="PROSITE" id="PS51127">
    <property type="entry name" value="BIG1"/>
    <property type="match status" value="1"/>
</dbReference>
<evidence type="ECO:0000256" key="4">
    <source>
        <dbReference type="SAM" id="MobiDB-lite"/>
    </source>
</evidence>
<evidence type="ECO:0000259" key="7">
    <source>
        <dbReference type="PROSITE" id="PS51272"/>
    </source>
</evidence>
<evidence type="ECO:0000256" key="2">
    <source>
        <dbReference type="ARBA" id="ARBA00022658"/>
    </source>
</evidence>
<proteinExistence type="inferred from homology"/>
<dbReference type="Pfam" id="PF25390">
    <property type="entry name" value="WD40_RLD"/>
    <property type="match status" value="2"/>
</dbReference>
<evidence type="ECO:0000256" key="5">
    <source>
        <dbReference type="SAM" id="SignalP"/>
    </source>
</evidence>
<dbReference type="InterPro" id="IPR003344">
    <property type="entry name" value="Big_1_dom"/>
</dbReference>
<feature type="compositionally biased region" description="Gly residues" evidence="4">
    <location>
        <begin position="290"/>
        <end position="301"/>
    </location>
</feature>
<dbReference type="PANTHER" id="PTHR45982">
    <property type="entry name" value="REGULATOR OF CHROMOSOME CONDENSATION"/>
    <property type="match status" value="1"/>
</dbReference>
<name>A0A9X2SC98_9BACL</name>
<organism evidence="8 9">
    <name type="scientific">Paenibacillus soyae</name>
    <dbReference type="NCBI Taxonomy" id="2969249"/>
    <lineage>
        <taxon>Bacteria</taxon>
        <taxon>Bacillati</taxon>
        <taxon>Bacillota</taxon>
        <taxon>Bacilli</taxon>
        <taxon>Bacillales</taxon>
        <taxon>Paenibacillaceae</taxon>
        <taxon>Paenibacillus</taxon>
    </lineage>
</organism>
<dbReference type="InterPro" id="IPR009091">
    <property type="entry name" value="RCC1/BLIP-II"/>
</dbReference>
<feature type="signal peptide" evidence="5">
    <location>
        <begin position="1"/>
        <end position="23"/>
    </location>
</feature>
<dbReference type="GO" id="GO:0005085">
    <property type="term" value="F:guanyl-nucleotide exchange factor activity"/>
    <property type="evidence" value="ECO:0007669"/>
    <property type="project" value="TreeGrafter"/>
</dbReference>
<feature type="region of interest" description="Disordered" evidence="4">
    <location>
        <begin position="1290"/>
        <end position="1309"/>
    </location>
</feature>
<dbReference type="PROSITE" id="PS50012">
    <property type="entry name" value="RCC1_3"/>
    <property type="match status" value="13"/>
</dbReference>